<dbReference type="AlphaFoldDB" id="A0A5E4MHJ3"/>
<keyword evidence="2" id="KW-0963">Cytoplasm</keyword>
<gene>
    <name evidence="8" type="ORF">CINCED_3A000409</name>
</gene>
<proteinExistence type="predicted"/>
<feature type="coiled-coil region" evidence="6">
    <location>
        <begin position="29"/>
        <end position="56"/>
    </location>
</feature>
<sequence length="102" mass="11482">MNSKDAKLADHVSLSKPTVLADNKGDHNIPQLTKQMNNLRIVVKNLEKERDFYLSKLCAIELICQKHGNEHPLFFKVMEILYGTVEEFVGPEVGTNNDGNGE</sequence>
<name>A0A5E4MHJ3_9HEMI</name>
<dbReference type="Gene3D" id="1.20.5.1430">
    <property type="match status" value="1"/>
</dbReference>
<evidence type="ECO:0000256" key="1">
    <source>
        <dbReference type="ARBA" id="ARBA00004245"/>
    </source>
</evidence>
<dbReference type="PROSITE" id="PS51230">
    <property type="entry name" value="EB1_C"/>
    <property type="match status" value="1"/>
</dbReference>
<dbReference type="OrthoDB" id="2119228at2759"/>
<evidence type="ECO:0000256" key="3">
    <source>
        <dbReference type="ARBA" id="ARBA00022701"/>
    </source>
</evidence>
<keyword evidence="4" id="KW-0206">Cytoskeleton</keyword>
<dbReference type="PANTHER" id="PTHR10623">
    <property type="entry name" value="MICROTUBULE-ASSOCIATED PROTEIN RP/EB FAMILY MEMBER"/>
    <property type="match status" value="1"/>
</dbReference>
<evidence type="ECO:0000256" key="2">
    <source>
        <dbReference type="ARBA" id="ARBA00022490"/>
    </source>
</evidence>
<dbReference type="GO" id="GO:0008017">
    <property type="term" value="F:microtubule binding"/>
    <property type="evidence" value="ECO:0007669"/>
    <property type="project" value="InterPro"/>
</dbReference>
<evidence type="ECO:0000313" key="9">
    <source>
        <dbReference type="Proteomes" id="UP000325440"/>
    </source>
</evidence>
<dbReference type="InterPro" id="IPR036133">
    <property type="entry name" value="EB1_C_sf"/>
</dbReference>
<dbReference type="EMBL" id="CABPRJ010000484">
    <property type="protein sequence ID" value="VVC28800.1"/>
    <property type="molecule type" value="Genomic_DNA"/>
</dbReference>
<dbReference type="InterPro" id="IPR004953">
    <property type="entry name" value="EB1_C"/>
</dbReference>
<reference evidence="8 9" key="1">
    <citation type="submission" date="2019-08" db="EMBL/GenBank/DDBJ databases">
        <authorList>
            <person name="Alioto T."/>
            <person name="Alioto T."/>
            <person name="Gomez Garrido J."/>
        </authorList>
    </citation>
    <scope>NUCLEOTIDE SEQUENCE [LARGE SCALE GENOMIC DNA]</scope>
</reference>
<comment type="subcellular location">
    <subcellularLocation>
        <location evidence="1">Cytoplasm</location>
        <location evidence="1">Cytoskeleton</location>
    </subcellularLocation>
</comment>
<evidence type="ECO:0000256" key="5">
    <source>
        <dbReference type="PROSITE-ProRule" id="PRU00576"/>
    </source>
</evidence>
<dbReference type="Proteomes" id="UP000325440">
    <property type="component" value="Unassembled WGS sequence"/>
</dbReference>
<dbReference type="SUPFAM" id="SSF140612">
    <property type="entry name" value="EB1 dimerisation domain-like"/>
    <property type="match status" value="1"/>
</dbReference>
<feature type="domain" description="EB1 C-terminal" evidence="7">
    <location>
        <begin position="21"/>
        <end position="90"/>
    </location>
</feature>
<keyword evidence="3 5" id="KW-0493">Microtubule</keyword>
<dbReference type="GO" id="GO:0005874">
    <property type="term" value="C:microtubule"/>
    <property type="evidence" value="ECO:0007669"/>
    <property type="project" value="UniProtKB-KW"/>
</dbReference>
<accession>A0A5E4MHJ3</accession>
<evidence type="ECO:0000256" key="6">
    <source>
        <dbReference type="SAM" id="Coils"/>
    </source>
</evidence>
<evidence type="ECO:0000259" key="7">
    <source>
        <dbReference type="PROSITE" id="PS51230"/>
    </source>
</evidence>
<evidence type="ECO:0000313" key="8">
    <source>
        <dbReference type="EMBL" id="VVC28800.1"/>
    </source>
</evidence>
<organism evidence="8 9">
    <name type="scientific">Cinara cedri</name>
    <dbReference type="NCBI Taxonomy" id="506608"/>
    <lineage>
        <taxon>Eukaryota</taxon>
        <taxon>Metazoa</taxon>
        <taxon>Ecdysozoa</taxon>
        <taxon>Arthropoda</taxon>
        <taxon>Hexapoda</taxon>
        <taxon>Insecta</taxon>
        <taxon>Pterygota</taxon>
        <taxon>Neoptera</taxon>
        <taxon>Paraneoptera</taxon>
        <taxon>Hemiptera</taxon>
        <taxon>Sternorrhyncha</taxon>
        <taxon>Aphidomorpha</taxon>
        <taxon>Aphidoidea</taxon>
        <taxon>Aphididae</taxon>
        <taxon>Lachninae</taxon>
        <taxon>Cinara</taxon>
    </lineage>
</organism>
<keyword evidence="9" id="KW-1185">Reference proteome</keyword>
<protein>
    <submittedName>
        <fullName evidence="8">EB1, C-terminal</fullName>
    </submittedName>
</protein>
<dbReference type="InterPro" id="IPR027328">
    <property type="entry name" value="MAPRE"/>
</dbReference>
<dbReference type="Pfam" id="PF03271">
    <property type="entry name" value="EB1"/>
    <property type="match status" value="1"/>
</dbReference>
<evidence type="ECO:0000256" key="4">
    <source>
        <dbReference type="ARBA" id="ARBA00023212"/>
    </source>
</evidence>
<keyword evidence="6" id="KW-0175">Coiled coil</keyword>